<accession>A0A387FP20</accession>
<dbReference type="InterPro" id="IPR002347">
    <property type="entry name" value="SDR_fam"/>
</dbReference>
<dbReference type="InterPro" id="IPR020904">
    <property type="entry name" value="Sc_DH/Rdtase_CS"/>
</dbReference>
<dbReference type="SUPFAM" id="SSF51735">
    <property type="entry name" value="NAD(P)-binding Rossmann-fold domains"/>
    <property type="match status" value="1"/>
</dbReference>
<name>A0A387FP20_9HYPH</name>
<dbReference type="OrthoDB" id="9793825at2"/>
<sequence length="277" mass="29886">MTKTVLITGASSGIGKASAKLFHGKGWNVVATMRSPDKETELTALDNVLVTRLDVSDPQSIAAAVAAGIDRFGRIDALVNNAGYGQYGVFEAVPPEKIRQQFDVNVFGVMDVTRALLPHFRANRSGVIVNVSSGAGLFTLPMISLYCASKFALEGFTEALAYELLDLNIGVKLVIPHGGVSETRFSERSAEDNALADVPGDYAPFIANVVKAFANMTAARTITSADVADVIYESVTDGSDRLRYLIGDDARGFIRARNEMTDHDYVNFMRSYFAAVK</sequence>
<dbReference type="AlphaFoldDB" id="A0A387FP20"/>
<dbReference type="Pfam" id="PF00106">
    <property type="entry name" value="adh_short"/>
    <property type="match status" value="1"/>
</dbReference>
<dbReference type="InterPro" id="IPR036291">
    <property type="entry name" value="NAD(P)-bd_dom_sf"/>
</dbReference>
<keyword evidence="2" id="KW-0560">Oxidoreductase</keyword>
<dbReference type="RefSeq" id="WP_120703053.1">
    <property type="nucleotide sequence ID" value="NZ_CP032694.1"/>
</dbReference>
<evidence type="ECO:0000256" key="3">
    <source>
        <dbReference type="RuleBase" id="RU000363"/>
    </source>
</evidence>
<organism evidence="4 5">
    <name type="scientific">Rhizobium jaguaris</name>
    <dbReference type="NCBI Taxonomy" id="1312183"/>
    <lineage>
        <taxon>Bacteria</taxon>
        <taxon>Pseudomonadati</taxon>
        <taxon>Pseudomonadota</taxon>
        <taxon>Alphaproteobacteria</taxon>
        <taxon>Hyphomicrobiales</taxon>
        <taxon>Rhizobiaceae</taxon>
        <taxon>Rhizobium/Agrobacterium group</taxon>
        <taxon>Rhizobium</taxon>
    </lineage>
</organism>
<dbReference type="PANTHER" id="PTHR43976:SF16">
    <property type="entry name" value="SHORT-CHAIN DEHYDROGENASE_REDUCTASE FAMILY PROTEIN"/>
    <property type="match status" value="1"/>
</dbReference>
<dbReference type="PRINTS" id="PR00081">
    <property type="entry name" value="GDHRDH"/>
</dbReference>
<keyword evidence="5" id="KW-1185">Reference proteome</keyword>
<reference evidence="4 5" key="1">
    <citation type="submission" date="2018-10" db="EMBL/GenBank/DDBJ databases">
        <title>Rhizobium etli, R. leguminosarum and a new Rhizobium genospecies from Phaseolus dumosus.</title>
        <authorList>
            <person name="Ramirez-Puebla S.T."/>
            <person name="Rogel-Hernandez M.A."/>
            <person name="Guerrero G."/>
            <person name="Ormeno-Orrillo E."/>
            <person name="Martinez-Romero J.C."/>
            <person name="Negrete-Yankelevich S."/>
            <person name="Martinez-Romero E."/>
        </authorList>
    </citation>
    <scope>NUCLEOTIDE SEQUENCE [LARGE SCALE GENOMIC DNA]</scope>
    <source>
        <strain evidence="4 5">CCGE525</strain>
    </source>
</reference>
<evidence type="ECO:0000313" key="5">
    <source>
        <dbReference type="Proteomes" id="UP000282195"/>
    </source>
</evidence>
<dbReference type="Proteomes" id="UP000282195">
    <property type="component" value="Chromosome"/>
</dbReference>
<evidence type="ECO:0000256" key="1">
    <source>
        <dbReference type="ARBA" id="ARBA00006484"/>
    </source>
</evidence>
<dbReference type="InterPro" id="IPR051911">
    <property type="entry name" value="SDR_oxidoreductase"/>
</dbReference>
<comment type="similarity">
    <text evidence="1 3">Belongs to the short-chain dehydrogenases/reductases (SDR) family.</text>
</comment>
<dbReference type="PRINTS" id="PR00080">
    <property type="entry name" value="SDRFAMILY"/>
</dbReference>
<dbReference type="Gene3D" id="3.40.50.720">
    <property type="entry name" value="NAD(P)-binding Rossmann-like Domain"/>
    <property type="match status" value="1"/>
</dbReference>
<evidence type="ECO:0000256" key="2">
    <source>
        <dbReference type="ARBA" id="ARBA00023002"/>
    </source>
</evidence>
<gene>
    <name evidence="4" type="ORF">CCGE525_03390</name>
</gene>
<dbReference type="EMBL" id="CP032694">
    <property type="protein sequence ID" value="AYG57964.1"/>
    <property type="molecule type" value="Genomic_DNA"/>
</dbReference>
<dbReference type="PANTHER" id="PTHR43976">
    <property type="entry name" value="SHORT CHAIN DEHYDROGENASE"/>
    <property type="match status" value="1"/>
</dbReference>
<dbReference type="PROSITE" id="PS00061">
    <property type="entry name" value="ADH_SHORT"/>
    <property type="match status" value="1"/>
</dbReference>
<dbReference type="KEGG" id="rjg:CCGE525_03390"/>
<evidence type="ECO:0000313" key="4">
    <source>
        <dbReference type="EMBL" id="AYG57964.1"/>
    </source>
</evidence>
<protein>
    <submittedName>
        <fullName evidence="4">SDR family oxidoreductase</fullName>
    </submittedName>
</protein>
<proteinExistence type="inferred from homology"/>
<dbReference type="CDD" id="cd05374">
    <property type="entry name" value="17beta-HSD-like_SDR_c"/>
    <property type="match status" value="1"/>
</dbReference>
<dbReference type="GO" id="GO:0016491">
    <property type="term" value="F:oxidoreductase activity"/>
    <property type="evidence" value="ECO:0007669"/>
    <property type="project" value="UniProtKB-KW"/>
</dbReference>